<dbReference type="AlphaFoldDB" id="F0Y804"/>
<evidence type="ECO:0000256" key="6">
    <source>
        <dbReference type="HAMAP-Rule" id="MF_03111"/>
    </source>
</evidence>
<keyword evidence="6" id="KW-0862">Zinc</keyword>
<dbReference type="Pfam" id="PF05019">
    <property type="entry name" value="Coq4"/>
    <property type="match status" value="1"/>
</dbReference>
<dbReference type="InParanoid" id="F0Y804"/>
<dbReference type="UniPathway" id="UPA00232"/>
<dbReference type="KEGG" id="aaf:AURANDRAFT_26082"/>
<sequence length="266" mass="29014">MLLHARRLVARRPLRAALTRCSSSSQDAFDDHKPVGQRTSNYRGHLPTSPLQKAFAAGASALQAIANPERADMVGLLGEVTGRVALERLRDELRASAEGREVLALRPIVSTADADAARLRDACAPGTFGRAYGAFMGRHGFDADDRSPVTLVDDEELAYVLLRYRQVHDYWHVLFGLPPSIPGELALKWFELVHTGLPVAAFSAVFGPVHLSGGDRAFLRDAIIPWALDAGKRAKPLLAVHYEAHWHTDLAQLRADLRVVPAPKGG</sequence>
<evidence type="ECO:0000256" key="7">
    <source>
        <dbReference type="SAM" id="MobiDB-lite"/>
    </source>
</evidence>
<dbReference type="Proteomes" id="UP000002729">
    <property type="component" value="Unassembled WGS sequence"/>
</dbReference>
<evidence type="ECO:0000313" key="9">
    <source>
        <dbReference type="Proteomes" id="UP000002729"/>
    </source>
</evidence>
<keyword evidence="3 6" id="KW-0496">Mitochondrion</keyword>
<dbReference type="GO" id="GO:0120539">
    <property type="term" value="F:4-hydroxy-3-methoxy-5-polyprenylbenzoate decarboxylase activity"/>
    <property type="evidence" value="ECO:0007669"/>
    <property type="project" value="UniProtKB-EC"/>
</dbReference>
<evidence type="ECO:0000256" key="5">
    <source>
        <dbReference type="ARBA" id="ARBA00023239"/>
    </source>
</evidence>
<dbReference type="eggNOG" id="KOG3244">
    <property type="taxonomic scope" value="Eukaryota"/>
</dbReference>
<feature type="region of interest" description="Disordered" evidence="7">
    <location>
        <begin position="21"/>
        <end position="44"/>
    </location>
</feature>
<keyword evidence="1 6" id="KW-0831">Ubiquinone biosynthesis</keyword>
<comment type="catalytic activity">
    <reaction evidence="6">
        <text>a 4-hydroxy-3-methoxy-5-(all-trans-polyprenyl)benzoate + H(+) = a 2-methoxy-6-(all-trans-polyprenyl)phenol + CO2</text>
        <dbReference type="Rhea" id="RHEA:81179"/>
        <dbReference type="Rhea" id="RHEA-COMP:9551"/>
        <dbReference type="Rhea" id="RHEA-COMP:10931"/>
        <dbReference type="ChEBI" id="CHEBI:15378"/>
        <dbReference type="ChEBI" id="CHEBI:16526"/>
        <dbReference type="ChEBI" id="CHEBI:62731"/>
        <dbReference type="ChEBI" id="CHEBI:84443"/>
        <dbReference type="EC" id="4.1.1.130"/>
    </reaction>
</comment>
<dbReference type="PANTHER" id="PTHR12922">
    <property type="entry name" value="UBIQUINONE BIOSYNTHESIS PROTEIN"/>
    <property type="match status" value="1"/>
</dbReference>
<dbReference type="InterPro" id="IPR027540">
    <property type="entry name" value="Coq4_euk"/>
</dbReference>
<dbReference type="GeneID" id="20220150"/>
<dbReference type="PANTHER" id="PTHR12922:SF7">
    <property type="entry name" value="UBIQUINONE BIOSYNTHESIS PROTEIN COQ4 HOMOLOG, MITOCHONDRIAL"/>
    <property type="match status" value="1"/>
</dbReference>
<dbReference type="GO" id="GO:0008270">
    <property type="term" value="F:zinc ion binding"/>
    <property type="evidence" value="ECO:0007669"/>
    <property type="project" value="UniProtKB-UniRule"/>
</dbReference>
<proteinExistence type="inferred from homology"/>
<dbReference type="RefSeq" id="XP_009036779.1">
    <property type="nucleotide sequence ID" value="XM_009038531.1"/>
</dbReference>
<evidence type="ECO:0000256" key="4">
    <source>
        <dbReference type="ARBA" id="ARBA00023136"/>
    </source>
</evidence>
<dbReference type="EMBL" id="GL833127">
    <property type="protein sequence ID" value="EGB08798.1"/>
    <property type="molecule type" value="Genomic_DNA"/>
</dbReference>
<dbReference type="HAMAP" id="MF_03111">
    <property type="entry name" value="Coq4"/>
    <property type="match status" value="1"/>
</dbReference>
<keyword evidence="9" id="KW-1185">Reference proteome</keyword>
<evidence type="ECO:0000256" key="3">
    <source>
        <dbReference type="ARBA" id="ARBA00023128"/>
    </source>
</evidence>
<dbReference type="InterPro" id="IPR007715">
    <property type="entry name" value="Coq4"/>
</dbReference>
<gene>
    <name evidence="8" type="ORF">AURANDRAFT_26082</name>
</gene>
<keyword evidence="2 6" id="KW-0999">Mitochondrion inner membrane</keyword>
<evidence type="ECO:0000256" key="1">
    <source>
        <dbReference type="ARBA" id="ARBA00022688"/>
    </source>
</evidence>
<feature type="binding site" evidence="6">
    <location>
        <position position="172"/>
    </location>
    <ligand>
        <name>Zn(2+)</name>
        <dbReference type="ChEBI" id="CHEBI:29105"/>
    </ligand>
</feature>
<name>F0Y804_AURAN</name>
<comment type="subcellular location">
    <subcellularLocation>
        <location evidence="6">Mitochondrion inner membrane</location>
        <topology evidence="6">Peripheral membrane protein</topology>
        <orientation evidence="6">Matrix side</orientation>
    </subcellularLocation>
</comment>
<keyword evidence="4 6" id="KW-0472">Membrane</keyword>
<keyword evidence="5 6" id="KW-0456">Lyase</keyword>
<protein>
    <recommendedName>
        <fullName evidence="6">Ubiquinone biosynthesis protein COQ4 homolog, mitochondrial</fullName>
    </recommendedName>
    <alternativeName>
        <fullName evidence="6">4-hydroxy-3-methoxy-5-polyprenylbenzoate decarboxylase</fullName>
        <ecNumber evidence="6">4.1.1.130</ecNumber>
    </alternativeName>
    <alternativeName>
        <fullName evidence="6">Coenzyme Q biosynthesis protein 4 homolog</fullName>
    </alternativeName>
</protein>
<evidence type="ECO:0000313" key="8">
    <source>
        <dbReference type="EMBL" id="EGB08798.1"/>
    </source>
</evidence>
<comment type="cofactor">
    <cofactor evidence="6">
        <name>Zn(2+)</name>
        <dbReference type="ChEBI" id="CHEBI:29105"/>
    </cofactor>
</comment>
<dbReference type="OrthoDB" id="4249at2759"/>
<comment type="function">
    <text evidence="6">Lyase that catalyzes the C1-decarboxylation of 4-hydroxy-3-methoxy-5-(all-trans-polyprenyl)benzoic acid into 2-methoxy-6-(all-trans-polyprenyl)phenol during ubiquinone biosynthesis.</text>
</comment>
<dbReference type="GO" id="GO:0031314">
    <property type="term" value="C:extrinsic component of mitochondrial inner membrane"/>
    <property type="evidence" value="ECO:0007669"/>
    <property type="project" value="UniProtKB-UniRule"/>
</dbReference>
<feature type="binding site" evidence="6">
    <location>
        <position position="184"/>
    </location>
    <ligand>
        <name>Zn(2+)</name>
        <dbReference type="ChEBI" id="CHEBI:29105"/>
    </ligand>
</feature>
<comment type="similarity">
    <text evidence="6">Belongs to the COQ4 family.</text>
</comment>
<keyword evidence="6" id="KW-0479">Metal-binding</keyword>
<comment type="pathway">
    <text evidence="6">Cofactor biosynthesis; ubiquinone biosynthesis.</text>
</comment>
<reference evidence="8 9" key="1">
    <citation type="journal article" date="2011" name="Proc. Natl. Acad. Sci. U.S.A.">
        <title>Niche of harmful alga Aureococcus anophagefferens revealed through ecogenomics.</title>
        <authorList>
            <person name="Gobler C.J."/>
            <person name="Berry D.L."/>
            <person name="Dyhrman S.T."/>
            <person name="Wilhelm S.W."/>
            <person name="Salamov A."/>
            <person name="Lobanov A.V."/>
            <person name="Zhang Y."/>
            <person name="Collier J.L."/>
            <person name="Wurch L.L."/>
            <person name="Kustka A.B."/>
            <person name="Dill B.D."/>
            <person name="Shah M."/>
            <person name="VerBerkmoes N.C."/>
            <person name="Kuo A."/>
            <person name="Terry A."/>
            <person name="Pangilinan J."/>
            <person name="Lindquist E.A."/>
            <person name="Lucas S."/>
            <person name="Paulsen I.T."/>
            <person name="Hattenrath-Lehmann T.K."/>
            <person name="Talmage S.C."/>
            <person name="Walker E.A."/>
            <person name="Koch F."/>
            <person name="Burson A.M."/>
            <person name="Marcoval M.A."/>
            <person name="Tang Y.Z."/>
            <person name="Lecleir G.R."/>
            <person name="Coyne K.J."/>
            <person name="Berg G.M."/>
            <person name="Bertrand E.M."/>
            <person name="Saito M.A."/>
            <person name="Gladyshev V.N."/>
            <person name="Grigoriev I.V."/>
        </authorList>
    </citation>
    <scope>NUCLEOTIDE SEQUENCE [LARGE SCALE GENOMIC DNA]</scope>
    <source>
        <strain evidence="9">CCMP 1984</strain>
    </source>
</reference>
<dbReference type="EC" id="4.1.1.130" evidence="6"/>
<dbReference type="OMA" id="YYERHFH"/>
<organism evidence="9">
    <name type="scientific">Aureococcus anophagefferens</name>
    <name type="common">Harmful bloom alga</name>
    <dbReference type="NCBI Taxonomy" id="44056"/>
    <lineage>
        <taxon>Eukaryota</taxon>
        <taxon>Sar</taxon>
        <taxon>Stramenopiles</taxon>
        <taxon>Ochrophyta</taxon>
        <taxon>Pelagophyceae</taxon>
        <taxon>Pelagomonadales</taxon>
        <taxon>Pelagomonadaceae</taxon>
        <taxon>Aureococcus</taxon>
    </lineage>
</organism>
<feature type="binding site" evidence="6">
    <location>
        <position position="168"/>
    </location>
    <ligand>
        <name>Zn(2+)</name>
        <dbReference type="ChEBI" id="CHEBI:29105"/>
    </ligand>
</feature>
<accession>F0Y804</accession>
<evidence type="ECO:0000256" key="2">
    <source>
        <dbReference type="ARBA" id="ARBA00022792"/>
    </source>
</evidence>
<feature type="binding site" evidence="6">
    <location>
        <position position="169"/>
    </location>
    <ligand>
        <name>Zn(2+)</name>
        <dbReference type="ChEBI" id="CHEBI:29105"/>
    </ligand>
</feature>
<comment type="subunit">
    <text evidence="6">Component of a multi-subunit COQ enzyme complex.</text>
</comment>